<dbReference type="InterPro" id="IPR036148">
    <property type="entry name" value="MmgE/PrpD_sf"/>
</dbReference>
<dbReference type="Pfam" id="PF03972">
    <property type="entry name" value="MmgE_PrpD_N"/>
    <property type="match status" value="1"/>
</dbReference>
<dbReference type="InterPro" id="IPR045337">
    <property type="entry name" value="MmgE_PrpD_C"/>
</dbReference>
<dbReference type="STRING" id="658167.SAMN04488135_104160"/>
<dbReference type="InterPro" id="IPR005656">
    <property type="entry name" value="MmgE_PrpD"/>
</dbReference>
<evidence type="ECO:0000256" key="1">
    <source>
        <dbReference type="ARBA" id="ARBA00006174"/>
    </source>
</evidence>
<dbReference type="RefSeq" id="WP_073102840.1">
    <property type="nucleotide sequence ID" value="NZ_FQXE01000004.1"/>
</dbReference>
<evidence type="ECO:0000259" key="3">
    <source>
        <dbReference type="Pfam" id="PF19305"/>
    </source>
</evidence>
<sequence length="445" mass="47180">MKTTESLARFVSEYDTRRIPDAVRHQAIRSLVNWAGCALGGARHPAVENALAAFRPFIGPAQASILGRPERVDALHAALFNGISSHVLDFDDTHLATLVHPSGPVLSALLAFAQYHPIDGKTFVDAIVFGIEVECRVAMGVGPAHYDAGWHVTGTAGGFGAAAAVGRALKLDAKLMAWAFGIVATQAAGLREMFGTMCKSLHPGRAAQSGLSAVLLARAGFTSSSRAIEAPRGFAHVLSSDPQLADATSGLGEQWQTLANSFKPYACGVVIHPIIDGCLALSSAQAYAPDEIEQVALQVHPLVLELTGKTQPLTGLEGKFSVFHSAAIALLKGSSTAWNYSDQAVRDPAVIALRERVTAQPQAGMREDEARITIRLKNGQTIAHHVEHALGSLERPMSDSDLSGKFKDLARDIWPAGQMEEALALCWRADTLADAGEIGNRLAAP</sequence>
<gene>
    <name evidence="4" type="ORF">SAMN04488135_104160</name>
</gene>
<evidence type="ECO:0000259" key="2">
    <source>
        <dbReference type="Pfam" id="PF03972"/>
    </source>
</evidence>
<evidence type="ECO:0000313" key="5">
    <source>
        <dbReference type="Proteomes" id="UP000184226"/>
    </source>
</evidence>
<reference evidence="4 5" key="1">
    <citation type="submission" date="2016-11" db="EMBL/GenBank/DDBJ databases">
        <authorList>
            <person name="Jaros S."/>
            <person name="Januszkiewicz K."/>
            <person name="Wedrychowicz H."/>
        </authorList>
    </citation>
    <scope>NUCLEOTIDE SEQUENCE [LARGE SCALE GENOMIC DNA]</scope>
    <source>
        <strain evidence="4 5">CGMCC 1.10190</strain>
    </source>
</reference>
<dbReference type="PANTHER" id="PTHR16943">
    <property type="entry name" value="2-METHYLCITRATE DEHYDRATASE-RELATED"/>
    <property type="match status" value="1"/>
</dbReference>
<accession>A0A1M5UYG0</accession>
<organism evidence="4 5">
    <name type="scientific">Pollutimonas bauzanensis</name>
    <dbReference type="NCBI Taxonomy" id="658167"/>
    <lineage>
        <taxon>Bacteria</taxon>
        <taxon>Pseudomonadati</taxon>
        <taxon>Pseudomonadota</taxon>
        <taxon>Betaproteobacteria</taxon>
        <taxon>Burkholderiales</taxon>
        <taxon>Alcaligenaceae</taxon>
        <taxon>Pollutimonas</taxon>
    </lineage>
</organism>
<dbReference type="InterPro" id="IPR045336">
    <property type="entry name" value="MmgE_PrpD_N"/>
</dbReference>
<dbReference type="EMBL" id="FQXE01000004">
    <property type="protein sequence ID" value="SHH67956.1"/>
    <property type="molecule type" value="Genomic_DNA"/>
</dbReference>
<evidence type="ECO:0000313" key="4">
    <source>
        <dbReference type="EMBL" id="SHH67956.1"/>
    </source>
</evidence>
<dbReference type="SUPFAM" id="SSF103378">
    <property type="entry name" value="2-methylcitrate dehydratase PrpD"/>
    <property type="match status" value="1"/>
</dbReference>
<dbReference type="OrthoDB" id="9797528at2"/>
<dbReference type="Pfam" id="PF19305">
    <property type="entry name" value="MmgE_PrpD_C"/>
    <property type="match status" value="1"/>
</dbReference>
<comment type="similarity">
    <text evidence="1">Belongs to the PrpD family.</text>
</comment>
<dbReference type="InterPro" id="IPR042188">
    <property type="entry name" value="MmgE/PrpD_sf_2"/>
</dbReference>
<dbReference type="AlphaFoldDB" id="A0A1M5UYG0"/>
<dbReference type="InterPro" id="IPR042183">
    <property type="entry name" value="MmgE/PrpD_sf_1"/>
</dbReference>
<name>A0A1M5UYG0_9BURK</name>
<dbReference type="Proteomes" id="UP000184226">
    <property type="component" value="Unassembled WGS sequence"/>
</dbReference>
<keyword evidence="5" id="KW-1185">Reference proteome</keyword>
<dbReference type="PANTHER" id="PTHR16943:SF8">
    <property type="entry name" value="2-METHYLCITRATE DEHYDRATASE"/>
    <property type="match status" value="1"/>
</dbReference>
<feature type="domain" description="MmgE/PrpD C-terminal" evidence="3">
    <location>
        <begin position="265"/>
        <end position="428"/>
    </location>
</feature>
<proteinExistence type="inferred from homology"/>
<feature type="domain" description="MmgE/PrpD N-terminal" evidence="2">
    <location>
        <begin position="5"/>
        <end position="244"/>
    </location>
</feature>
<dbReference type="Gene3D" id="3.30.1330.120">
    <property type="entry name" value="2-methylcitrate dehydratase PrpD"/>
    <property type="match status" value="1"/>
</dbReference>
<dbReference type="GO" id="GO:0016829">
    <property type="term" value="F:lyase activity"/>
    <property type="evidence" value="ECO:0007669"/>
    <property type="project" value="InterPro"/>
</dbReference>
<dbReference type="Gene3D" id="1.10.4100.10">
    <property type="entry name" value="2-methylcitrate dehydratase PrpD"/>
    <property type="match status" value="1"/>
</dbReference>
<protein>
    <submittedName>
        <fullName evidence="4">2-methylcitrate dehydratase PrpD</fullName>
    </submittedName>
</protein>